<evidence type="ECO:0000256" key="1">
    <source>
        <dbReference type="ARBA" id="ARBA00004203"/>
    </source>
</evidence>
<proteinExistence type="predicted"/>
<evidence type="ECO:0000256" key="2">
    <source>
        <dbReference type="ARBA" id="ARBA00004418"/>
    </source>
</evidence>
<dbReference type="RefSeq" id="WP_353544051.1">
    <property type="nucleotide sequence ID" value="NZ_BAABRN010000086.1"/>
</dbReference>
<evidence type="ECO:0000256" key="4">
    <source>
        <dbReference type="ARBA" id="ARBA00023237"/>
    </source>
</evidence>
<keyword evidence="5" id="KW-0472">Membrane</keyword>
<dbReference type="InterPro" id="IPR012902">
    <property type="entry name" value="N_methyl_site"/>
</dbReference>
<keyword evidence="3" id="KW-0574">Periplasm</keyword>
<gene>
    <name evidence="6" type="primary">pilE</name>
    <name evidence="6" type="ORF">Dxin01_03854</name>
</gene>
<keyword evidence="4" id="KW-0998">Cell outer membrane</keyword>
<dbReference type="PANTHER" id="PTHR30093">
    <property type="entry name" value="GENERAL SECRETION PATHWAY PROTEIN G"/>
    <property type="match status" value="1"/>
</dbReference>
<dbReference type="SUPFAM" id="SSF54523">
    <property type="entry name" value="Pili subunits"/>
    <property type="match status" value="1"/>
</dbReference>
<keyword evidence="7" id="KW-1185">Reference proteome</keyword>
<protein>
    <submittedName>
        <fullName evidence="6">Fimbrial protein</fullName>
    </submittedName>
</protein>
<dbReference type="InterPro" id="IPR045584">
    <property type="entry name" value="Pilin-like"/>
</dbReference>
<evidence type="ECO:0000256" key="3">
    <source>
        <dbReference type="ARBA" id="ARBA00022764"/>
    </source>
</evidence>
<evidence type="ECO:0000256" key="5">
    <source>
        <dbReference type="SAM" id="Phobius"/>
    </source>
</evidence>
<evidence type="ECO:0000313" key="6">
    <source>
        <dbReference type="EMBL" id="GAA5504086.1"/>
    </source>
</evidence>
<dbReference type="EMBL" id="BAABRN010000086">
    <property type="protein sequence ID" value="GAA5504086.1"/>
    <property type="molecule type" value="Genomic_DNA"/>
</dbReference>
<reference evidence="6 7" key="1">
    <citation type="submission" date="2024-02" db="EMBL/GenBank/DDBJ databases">
        <title>Deinococcus xinjiangensis NBRC 107630.</title>
        <authorList>
            <person name="Ichikawa N."/>
            <person name="Katano-Makiyama Y."/>
            <person name="Hidaka K."/>
        </authorList>
    </citation>
    <scope>NUCLEOTIDE SEQUENCE [LARGE SCALE GENOMIC DNA]</scope>
    <source>
        <strain evidence="6 7">NBRC 107630</strain>
    </source>
</reference>
<dbReference type="Pfam" id="PF07963">
    <property type="entry name" value="N_methyl"/>
    <property type="match status" value="1"/>
</dbReference>
<organism evidence="6 7">
    <name type="scientific">Deinococcus xinjiangensis</name>
    <dbReference type="NCBI Taxonomy" id="457454"/>
    <lineage>
        <taxon>Bacteria</taxon>
        <taxon>Thermotogati</taxon>
        <taxon>Deinococcota</taxon>
        <taxon>Deinococci</taxon>
        <taxon>Deinococcales</taxon>
        <taxon>Deinococcaceae</taxon>
        <taxon>Deinococcus</taxon>
    </lineage>
</organism>
<dbReference type="NCBIfam" id="TIGR02532">
    <property type="entry name" value="IV_pilin_GFxxxE"/>
    <property type="match status" value="1"/>
</dbReference>
<dbReference type="Proteomes" id="UP001458946">
    <property type="component" value="Unassembled WGS sequence"/>
</dbReference>
<keyword evidence="5" id="KW-1133">Transmembrane helix</keyword>
<comment type="caution">
    <text evidence="6">The sequence shown here is derived from an EMBL/GenBank/DDBJ whole genome shotgun (WGS) entry which is preliminary data.</text>
</comment>
<feature type="transmembrane region" description="Helical" evidence="5">
    <location>
        <begin position="6"/>
        <end position="26"/>
    </location>
</feature>
<sequence length="137" mass="14828">MKDQGFTLIELLVVIAIIGLLAALLLPSYRESQKKPYDLASQQCLRAIITAETTFRIEHGGATTGDLAALGSDAVEQCQNIQVKAAWGGVPTATMAGDNTINTMGGRSWAVWTWSQSGSGTYVDSPTENIKFKYDHY</sequence>
<name>A0ABP9VH62_9DEIO</name>
<evidence type="ECO:0000313" key="7">
    <source>
        <dbReference type="Proteomes" id="UP001458946"/>
    </source>
</evidence>
<dbReference type="PROSITE" id="PS00409">
    <property type="entry name" value="PROKAR_NTER_METHYL"/>
    <property type="match status" value="1"/>
</dbReference>
<dbReference type="Gene3D" id="3.30.700.10">
    <property type="entry name" value="Glycoprotein, Type 4 Pilin"/>
    <property type="match status" value="1"/>
</dbReference>
<keyword evidence="5" id="KW-0812">Transmembrane</keyword>
<comment type="subcellular location">
    <subcellularLocation>
        <location evidence="1">Cell outer membrane</location>
        <topology evidence="1">Single-pass membrane protein</topology>
    </subcellularLocation>
    <subcellularLocation>
        <location evidence="2">Periplasm</location>
    </subcellularLocation>
</comment>
<accession>A0ABP9VH62</accession>